<comment type="caution">
    <text evidence="8">The sequence shown here is derived from an EMBL/GenBank/DDBJ whole genome shotgun (WGS) entry which is preliminary data.</text>
</comment>
<evidence type="ECO:0000256" key="6">
    <source>
        <dbReference type="SAM" id="Phobius"/>
    </source>
</evidence>
<feature type="transmembrane region" description="Helical" evidence="6">
    <location>
        <begin position="200"/>
        <end position="219"/>
    </location>
</feature>
<feature type="transmembrane region" description="Helical" evidence="6">
    <location>
        <begin position="239"/>
        <end position="259"/>
    </location>
</feature>
<feature type="transmembrane region" description="Helical" evidence="6">
    <location>
        <begin position="80"/>
        <end position="97"/>
    </location>
</feature>
<feature type="transmembrane region" description="Helical" evidence="6">
    <location>
        <begin position="169"/>
        <end position="188"/>
    </location>
</feature>
<evidence type="ECO:0000256" key="4">
    <source>
        <dbReference type="ARBA" id="ARBA00022989"/>
    </source>
</evidence>
<feature type="transmembrane region" description="Helical" evidence="6">
    <location>
        <begin position="12"/>
        <end position="31"/>
    </location>
</feature>
<gene>
    <name evidence="8" type="ORF">DFP79_3123</name>
</gene>
<feature type="transmembrane region" description="Helical" evidence="6">
    <location>
        <begin position="37"/>
        <end position="59"/>
    </location>
</feature>
<evidence type="ECO:0000313" key="9">
    <source>
        <dbReference type="Proteomes" id="UP000294656"/>
    </source>
</evidence>
<dbReference type="Proteomes" id="UP000294656">
    <property type="component" value="Unassembled WGS sequence"/>
</dbReference>
<dbReference type="SUPFAM" id="SSF103481">
    <property type="entry name" value="Multidrug resistance efflux transporter EmrE"/>
    <property type="match status" value="2"/>
</dbReference>
<evidence type="ECO:0000256" key="2">
    <source>
        <dbReference type="ARBA" id="ARBA00022475"/>
    </source>
</evidence>
<keyword evidence="4 6" id="KW-1133">Transmembrane helix</keyword>
<dbReference type="GO" id="GO:0005886">
    <property type="term" value="C:plasma membrane"/>
    <property type="evidence" value="ECO:0007669"/>
    <property type="project" value="UniProtKB-SubCell"/>
</dbReference>
<dbReference type="AlphaFoldDB" id="A0A4R6M3A8"/>
<dbReference type="PANTHER" id="PTHR42920">
    <property type="entry name" value="OS03G0707200 PROTEIN-RELATED"/>
    <property type="match status" value="1"/>
</dbReference>
<dbReference type="InterPro" id="IPR037185">
    <property type="entry name" value="EmrE-like"/>
</dbReference>
<feature type="domain" description="EamA" evidence="7">
    <location>
        <begin position="17"/>
        <end position="144"/>
    </location>
</feature>
<sequence>MKSAQYYAQTMKLPITEMMLLMVAVVWGTSYGLTKEALVFTGVFTFIALRFGATFLLLLPHLIKASKEGFNTDWKRVVPTGFILLAIFICEVAGIALTSATNAAILISLSMVMTALVESLTSKKWVSKPLIIASVTSVFGVFLLASESLDTLTPHSDLDFLHLNSGDYFILGAALLRAIMVTATKYLTQDKRITSLSMTAIQSAIVSLGGVLCAIVLDGKAFANLTAEQMSFVLPISSYFWAITAYLILFATLFAFFAQNYAVRSLSSTKVALLMGSEPLFGALFAAMWLGESLTVVQMFGAVIIIMSVLYVSIKDD</sequence>
<evidence type="ECO:0000256" key="1">
    <source>
        <dbReference type="ARBA" id="ARBA00004651"/>
    </source>
</evidence>
<keyword evidence="2" id="KW-1003">Cell membrane</keyword>
<dbReference type="RefSeq" id="WP_133504841.1">
    <property type="nucleotide sequence ID" value="NZ_SNXC01000015.1"/>
</dbReference>
<dbReference type="Pfam" id="PF00892">
    <property type="entry name" value="EamA"/>
    <property type="match status" value="2"/>
</dbReference>
<feature type="transmembrane region" description="Helical" evidence="6">
    <location>
        <begin position="296"/>
        <end position="314"/>
    </location>
</feature>
<feature type="transmembrane region" description="Helical" evidence="6">
    <location>
        <begin position="271"/>
        <end position="290"/>
    </location>
</feature>
<evidence type="ECO:0000313" key="8">
    <source>
        <dbReference type="EMBL" id="TDO95768.1"/>
    </source>
</evidence>
<comment type="subcellular location">
    <subcellularLocation>
        <location evidence="1">Cell membrane</location>
        <topology evidence="1">Multi-pass membrane protein</topology>
    </subcellularLocation>
</comment>
<dbReference type="PANTHER" id="PTHR42920:SF5">
    <property type="entry name" value="EAMA DOMAIN-CONTAINING PROTEIN"/>
    <property type="match status" value="1"/>
</dbReference>
<keyword evidence="3 6" id="KW-0812">Transmembrane</keyword>
<dbReference type="InterPro" id="IPR000620">
    <property type="entry name" value="EamA_dom"/>
</dbReference>
<accession>A0A4R6M3A8</accession>
<name>A0A4R6M3A8_9GAMM</name>
<evidence type="ECO:0000256" key="3">
    <source>
        <dbReference type="ARBA" id="ARBA00022692"/>
    </source>
</evidence>
<dbReference type="InterPro" id="IPR051258">
    <property type="entry name" value="Diverse_Substrate_Transporter"/>
</dbReference>
<protein>
    <submittedName>
        <fullName evidence="8">EamA-like transporter family protein</fullName>
    </submittedName>
</protein>
<keyword evidence="5 6" id="KW-0472">Membrane</keyword>
<feature type="transmembrane region" description="Helical" evidence="6">
    <location>
        <begin position="103"/>
        <end position="121"/>
    </location>
</feature>
<evidence type="ECO:0000256" key="5">
    <source>
        <dbReference type="ARBA" id="ARBA00023136"/>
    </source>
</evidence>
<organism evidence="8 9">
    <name type="scientific">Marinomonas balearica</name>
    <dbReference type="NCBI Taxonomy" id="491947"/>
    <lineage>
        <taxon>Bacteria</taxon>
        <taxon>Pseudomonadati</taxon>
        <taxon>Pseudomonadota</taxon>
        <taxon>Gammaproteobacteria</taxon>
        <taxon>Oceanospirillales</taxon>
        <taxon>Oceanospirillaceae</taxon>
        <taxon>Marinomonas</taxon>
    </lineage>
</organism>
<evidence type="ECO:0000259" key="7">
    <source>
        <dbReference type="Pfam" id="PF00892"/>
    </source>
</evidence>
<keyword evidence="9" id="KW-1185">Reference proteome</keyword>
<feature type="domain" description="EamA" evidence="7">
    <location>
        <begin position="165"/>
        <end position="313"/>
    </location>
</feature>
<proteinExistence type="predicted"/>
<dbReference type="OrthoDB" id="7158585at2"/>
<reference evidence="8 9" key="1">
    <citation type="submission" date="2019-03" db="EMBL/GenBank/DDBJ databases">
        <title>Genomic Encyclopedia of Type Strains, Phase III (KMG-III): the genomes of soil and plant-associated and newly described type strains.</title>
        <authorList>
            <person name="Whitman W."/>
        </authorList>
    </citation>
    <scope>NUCLEOTIDE SEQUENCE [LARGE SCALE GENOMIC DNA]</scope>
    <source>
        <strain evidence="8 9">CECT 7378</strain>
    </source>
</reference>
<dbReference type="EMBL" id="SNXC01000015">
    <property type="protein sequence ID" value="TDO95768.1"/>
    <property type="molecule type" value="Genomic_DNA"/>
</dbReference>
<feature type="transmembrane region" description="Helical" evidence="6">
    <location>
        <begin position="130"/>
        <end position="149"/>
    </location>
</feature>